<reference evidence="3" key="1">
    <citation type="journal article" date="2023" name="Plant J.">
        <title>Genome sequences and population genomics provide insights into the demographic history, inbreeding, and mutation load of two 'living fossil' tree species of Dipteronia.</title>
        <authorList>
            <person name="Feng Y."/>
            <person name="Comes H.P."/>
            <person name="Chen J."/>
            <person name="Zhu S."/>
            <person name="Lu R."/>
            <person name="Zhang X."/>
            <person name="Li P."/>
            <person name="Qiu J."/>
            <person name="Olsen K.M."/>
            <person name="Qiu Y."/>
        </authorList>
    </citation>
    <scope>NUCLEOTIDE SEQUENCE</scope>
    <source>
        <strain evidence="3">NBL</strain>
    </source>
</reference>
<comment type="caution">
    <text evidence="3">The sequence shown here is derived from an EMBL/GenBank/DDBJ whole genome shotgun (WGS) entry which is preliminary data.</text>
</comment>
<proteinExistence type="predicted"/>
<sequence length="176" mass="20675">MIRPPGPLSLMGCFLAALFENVDGTSMDNQCNTTLIWNRFCPPNVEVFVWNLLKGRTLVKEVMRRFGMDASLNPNCTFCNSFTETIDHIFLHCQWSWNIWKSCMSWWDVRYCNNNSFKEWTKWWLGLCPAVSSKKVWCILFSAIVWTIWDSRNQAIFTNKRISFESASDMIKFRVG</sequence>
<keyword evidence="4" id="KW-1185">Reference proteome</keyword>
<name>A0AAE0B0U7_9ROSI</name>
<protein>
    <recommendedName>
        <fullName evidence="2">Reverse transcriptase zinc-binding domain-containing protein</fullName>
    </recommendedName>
</protein>
<evidence type="ECO:0000256" key="1">
    <source>
        <dbReference type="SAM" id="SignalP"/>
    </source>
</evidence>
<keyword evidence="1" id="KW-0732">Signal</keyword>
<feature type="domain" description="Reverse transcriptase zinc-binding" evidence="2">
    <location>
        <begin position="29"/>
        <end position="100"/>
    </location>
</feature>
<dbReference type="InterPro" id="IPR026960">
    <property type="entry name" value="RVT-Znf"/>
</dbReference>
<gene>
    <name evidence="3" type="ORF">Dsin_007579</name>
</gene>
<feature type="signal peptide" evidence="1">
    <location>
        <begin position="1"/>
        <end position="24"/>
    </location>
</feature>
<dbReference type="EMBL" id="JANJYJ010000002">
    <property type="protein sequence ID" value="KAK3227717.1"/>
    <property type="molecule type" value="Genomic_DNA"/>
</dbReference>
<evidence type="ECO:0000259" key="2">
    <source>
        <dbReference type="Pfam" id="PF13966"/>
    </source>
</evidence>
<dbReference type="AlphaFoldDB" id="A0AAE0B0U7"/>
<accession>A0AAE0B0U7</accession>
<feature type="chain" id="PRO_5042085698" description="Reverse transcriptase zinc-binding domain-containing protein" evidence="1">
    <location>
        <begin position="25"/>
        <end position="176"/>
    </location>
</feature>
<evidence type="ECO:0000313" key="3">
    <source>
        <dbReference type="EMBL" id="KAK3227717.1"/>
    </source>
</evidence>
<dbReference type="Pfam" id="PF13966">
    <property type="entry name" value="zf-RVT"/>
    <property type="match status" value="1"/>
</dbReference>
<organism evidence="3 4">
    <name type="scientific">Dipteronia sinensis</name>
    <dbReference type="NCBI Taxonomy" id="43782"/>
    <lineage>
        <taxon>Eukaryota</taxon>
        <taxon>Viridiplantae</taxon>
        <taxon>Streptophyta</taxon>
        <taxon>Embryophyta</taxon>
        <taxon>Tracheophyta</taxon>
        <taxon>Spermatophyta</taxon>
        <taxon>Magnoliopsida</taxon>
        <taxon>eudicotyledons</taxon>
        <taxon>Gunneridae</taxon>
        <taxon>Pentapetalae</taxon>
        <taxon>rosids</taxon>
        <taxon>malvids</taxon>
        <taxon>Sapindales</taxon>
        <taxon>Sapindaceae</taxon>
        <taxon>Hippocastanoideae</taxon>
        <taxon>Acereae</taxon>
        <taxon>Dipteronia</taxon>
    </lineage>
</organism>
<evidence type="ECO:0000313" key="4">
    <source>
        <dbReference type="Proteomes" id="UP001281410"/>
    </source>
</evidence>
<dbReference type="Proteomes" id="UP001281410">
    <property type="component" value="Unassembled WGS sequence"/>
</dbReference>